<dbReference type="AlphaFoldDB" id="A0A846N0L3"/>
<evidence type="ECO:0000259" key="9">
    <source>
        <dbReference type="Pfam" id="PF01431"/>
    </source>
</evidence>
<dbReference type="InterPro" id="IPR008753">
    <property type="entry name" value="Peptidase_M13_N"/>
</dbReference>
<accession>A0A846N0L3</accession>
<evidence type="ECO:0000256" key="5">
    <source>
        <dbReference type="ARBA" id="ARBA00022801"/>
    </source>
</evidence>
<evidence type="ECO:0000313" key="12">
    <source>
        <dbReference type="Proteomes" id="UP000570514"/>
    </source>
</evidence>
<dbReference type="PRINTS" id="PR00786">
    <property type="entry name" value="NEPRILYSIN"/>
</dbReference>
<dbReference type="EC" id="3.4.24.-" evidence="11"/>
<dbReference type="InterPro" id="IPR000718">
    <property type="entry name" value="Peptidase_M13"/>
</dbReference>
<keyword evidence="4" id="KW-0479">Metal-binding</keyword>
<dbReference type="PROSITE" id="PS51885">
    <property type="entry name" value="NEPRILYSIN"/>
    <property type="match status" value="1"/>
</dbReference>
<keyword evidence="6" id="KW-0862">Zinc</keyword>
<dbReference type="GO" id="GO:0004222">
    <property type="term" value="F:metalloendopeptidase activity"/>
    <property type="evidence" value="ECO:0007669"/>
    <property type="project" value="InterPro"/>
</dbReference>
<comment type="cofactor">
    <cofactor evidence="1">
        <name>Zn(2+)</name>
        <dbReference type="ChEBI" id="CHEBI:29105"/>
    </cofactor>
</comment>
<proteinExistence type="inferred from homology"/>
<dbReference type="Pfam" id="PF05649">
    <property type="entry name" value="Peptidase_M13_N"/>
    <property type="match status" value="1"/>
</dbReference>
<dbReference type="GO" id="GO:0016485">
    <property type="term" value="P:protein processing"/>
    <property type="evidence" value="ECO:0007669"/>
    <property type="project" value="TreeGrafter"/>
</dbReference>
<keyword evidence="5 11" id="KW-0378">Hydrolase</keyword>
<keyword evidence="12" id="KW-1185">Reference proteome</keyword>
<dbReference type="GO" id="GO:0046872">
    <property type="term" value="F:metal ion binding"/>
    <property type="evidence" value="ECO:0007669"/>
    <property type="project" value="UniProtKB-KW"/>
</dbReference>
<organism evidence="11 12">
    <name type="scientific">Rhizomicrobium palustre</name>
    <dbReference type="NCBI Taxonomy" id="189966"/>
    <lineage>
        <taxon>Bacteria</taxon>
        <taxon>Pseudomonadati</taxon>
        <taxon>Pseudomonadota</taxon>
        <taxon>Alphaproteobacteria</taxon>
        <taxon>Micropepsales</taxon>
        <taxon>Micropepsaceae</taxon>
        <taxon>Rhizomicrobium</taxon>
    </lineage>
</organism>
<evidence type="ECO:0000256" key="6">
    <source>
        <dbReference type="ARBA" id="ARBA00022833"/>
    </source>
</evidence>
<evidence type="ECO:0000256" key="1">
    <source>
        <dbReference type="ARBA" id="ARBA00001947"/>
    </source>
</evidence>
<dbReference type="InterPro" id="IPR018497">
    <property type="entry name" value="Peptidase_M13_C"/>
</dbReference>
<name>A0A846N0L3_9PROT</name>
<comment type="similarity">
    <text evidence="2">Belongs to the peptidase M13 family.</text>
</comment>
<dbReference type="PANTHER" id="PTHR11733">
    <property type="entry name" value="ZINC METALLOPROTEASE FAMILY M13 NEPRILYSIN-RELATED"/>
    <property type="match status" value="1"/>
</dbReference>
<dbReference type="Proteomes" id="UP000570514">
    <property type="component" value="Unassembled WGS sequence"/>
</dbReference>
<evidence type="ECO:0000313" key="11">
    <source>
        <dbReference type="EMBL" id="NIK89438.1"/>
    </source>
</evidence>
<dbReference type="RefSeq" id="WP_167083526.1">
    <property type="nucleotide sequence ID" value="NZ_BAAADC010000001.1"/>
</dbReference>
<dbReference type="Gene3D" id="3.40.390.10">
    <property type="entry name" value="Collagenase (Catalytic Domain)"/>
    <property type="match status" value="1"/>
</dbReference>
<feature type="domain" description="Peptidase M13 N-terminal" evidence="10">
    <location>
        <begin position="46"/>
        <end position="426"/>
    </location>
</feature>
<dbReference type="InterPro" id="IPR042089">
    <property type="entry name" value="Peptidase_M13_dom_2"/>
</dbReference>
<evidence type="ECO:0000256" key="4">
    <source>
        <dbReference type="ARBA" id="ARBA00022723"/>
    </source>
</evidence>
<feature type="signal peptide" evidence="8">
    <location>
        <begin position="1"/>
        <end position="25"/>
    </location>
</feature>
<feature type="domain" description="Peptidase M13 C-terminal" evidence="9">
    <location>
        <begin position="478"/>
        <end position="679"/>
    </location>
</feature>
<evidence type="ECO:0000256" key="3">
    <source>
        <dbReference type="ARBA" id="ARBA00022670"/>
    </source>
</evidence>
<evidence type="ECO:0000256" key="8">
    <source>
        <dbReference type="SAM" id="SignalP"/>
    </source>
</evidence>
<evidence type="ECO:0000256" key="2">
    <source>
        <dbReference type="ARBA" id="ARBA00007357"/>
    </source>
</evidence>
<feature type="chain" id="PRO_5032904312" evidence="8">
    <location>
        <begin position="26"/>
        <end position="682"/>
    </location>
</feature>
<dbReference type="SUPFAM" id="SSF55486">
    <property type="entry name" value="Metalloproteases ('zincins'), catalytic domain"/>
    <property type="match status" value="1"/>
</dbReference>
<dbReference type="GO" id="GO:0005886">
    <property type="term" value="C:plasma membrane"/>
    <property type="evidence" value="ECO:0007669"/>
    <property type="project" value="TreeGrafter"/>
</dbReference>
<keyword evidence="3" id="KW-0645">Protease</keyword>
<keyword evidence="8" id="KW-0732">Signal</keyword>
<comment type="caution">
    <text evidence="11">The sequence shown here is derived from an EMBL/GenBank/DDBJ whole genome shotgun (WGS) entry which is preliminary data.</text>
</comment>
<dbReference type="EMBL" id="JAASRM010000001">
    <property type="protein sequence ID" value="NIK89438.1"/>
    <property type="molecule type" value="Genomic_DNA"/>
</dbReference>
<gene>
    <name evidence="11" type="ORF">FHS83_002756</name>
</gene>
<dbReference type="CDD" id="cd08662">
    <property type="entry name" value="M13"/>
    <property type="match status" value="1"/>
</dbReference>
<sequence>MSGLNRFRGFLLAGALALAALPANAGTASLGSWGIDLAGMDKNAKPGDNFYDYVNGTWTRNAVIPPDRSNIGSFQQLAITSEGRMKEIVAALEAKPLDQLSPEEKKLRDLYDGFLDQKQIEERGLAPAKADLALITKAKSLEDVAKLMGSPKLETGGLFNMGISINDKNSNAYAVRVSAAGLGMPDRDYYLLDNPDIVKAREAYKTYITTMLTLTGAKDGEARAAKVLALETEIAKLRWARKERRDRDKMYAPMAFSALKTMAPGFEWDAFVSEGGIPLKDGAREVIVGESTAVPELAKLFKATPVAVWKDYLTVHYLHAYAAYLPKAFDDADFAFYGTVIGGRSQQYDRATRGVRLLDGMIGEALGKLYVAKYFPPESKAKVEKLVGNLLKAYEADIKSLTWMSDATKAKALDKLHLFTPHIGYPDTWRDYSGLTIARDDLIGNVKRAALFEWQRDVKRLDEPVDKNEWHMTPPTVNAYYMASFNSITFPAAILQPPFFDPNADDAVNYGGIGAVIGHEISHGFDDQGSKYTGTGNLESWWTDADRANFKQRTDKLVAQFDGYEPMPGLHVRGANTLGENIADLAGLSIALKAYRISLDGKPAPVLDGFSGDQRVLMAFAQVWRIKFRDGDLRNRILSDVHSPGPFRVLGTMRNIDDWYASFGVKPGDKYYLAPEERVKLW</sequence>
<evidence type="ECO:0000256" key="7">
    <source>
        <dbReference type="ARBA" id="ARBA00023049"/>
    </source>
</evidence>
<dbReference type="PANTHER" id="PTHR11733:SF167">
    <property type="entry name" value="FI17812P1-RELATED"/>
    <property type="match status" value="1"/>
</dbReference>
<dbReference type="Pfam" id="PF01431">
    <property type="entry name" value="Peptidase_M13"/>
    <property type="match status" value="1"/>
</dbReference>
<dbReference type="InterPro" id="IPR024079">
    <property type="entry name" value="MetalloPept_cat_dom_sf"/>
</dbReference>
<protein>
    <submittedName>
        <fullName evidence="11">Putative endopeptidase</fullName>
        <ecNumber evidence="11">3.4.24.-</ecNumber>
    </submittedName>
</protein>
<keyword evidence="7" id="KW-0482">Metalloprotease</keyword>
<dbReference type="Gene3D" id="1.10.1380.10">
    <property type="entry name" value="Neutral endopeptidase , domain2"/>
    <property type="match status" value="1"/>
</dbReference>
<reference evidence="11 12" key="1">
    <citation type="submission" date="2020-03" db="EMBL/GenBank/DDBJ databases">
        <title>Genomic Encyclopedia of Type Strains, Phase IV (KMG-IV): sequencing the most valuable type-strain genomes for metagenomic binning, comparative biology and taxonomic classification.</title>
        <authorList>
            <person name="Goeker M."/>
        </authorList>
    </citation>
    <scope>NUCLEOTIDE SEQUENCE [LARGE SCALE GENOMIC DNA]</scope>
    <source>
        <strain evidence="11 12">DSM 19867</strain>
    </source>
</reference>
<evidence type="ECO:0000259" key="10">
    <source>
        <dbReference type="Pfam" id="PF05649"/>
    </source>
</evidence>